<organism evidence="2 3">
    <name type="scientific">Lujinxingia litoralis</name>
    <dbReference type="NCBI Taxonomy" id="2211119"/>
    <lineage>
        <taxon>Bacteria</taxon>
        <taxon>Deltaproteobacteria</taxon>
        <taxon>Bradymonadales</taxon>
        <taxon>Lujinxingiaceae</taxon>
        <taxon>Lujinxingia</taxon>
    </lineage>
</organism>
<evidence type="ECO:0000256" key="1">
    <source>
        <dbReference type="SAM" id="SignalP"/>
    </source>
</evidence>
<reference evidence="2 3" key="1">
    <citation type="submission" date="2018-05" db="EMBL/GenBank/DDBJ databases">
        <title>Lujinxingia marina gen. nov. sp. nov., a new facultative anaerobic member of the class Deltaproteobacteria, and proposal of Lujinxingaceae fam. nov.</title>
        <authorList>
            <person name="Li C.-M."/>
        </authorList>
    </citation>
    <scope>NUCLEOTIDE SEQUENCE [LARGE SCALE GENOMIC DNA]</scope>
    <source>
        <strain evidence="2 3">B210</strain>
    </source>
</reference>
<accession>A0A328C850</accession>
<name>A0A328C850_9DELT</name>
<protein>
    <recommendedName>
        <fullName evidence="4">Outer membrane protein beta-barrel domain-containing protein</fullName>
    </recommendedName>
</protein>
<proteinExistence type="predicted"/>
<keyword evidence="3" id="KW-1185">Reference proteome</keyword>
<dbReference type="Proteomes" id="UP000249169">
    <property type="component" value="Unassembled WGS sequence"/>
</dbReference>
<feature type="chain" id="PRO_5016320280" description="Outer membrane protein beta-barrel domain-containing protein" evidence="1">
    <location>
        <begin position="28"/>
        <end position="238"/>
    </location>
</feature>
<dbReference type="EMBL" id="QHKO01000003">
    <property type="protein sequence ID" value="RAL22850.1"/>
    <property type="molecule type" value="Genomic_DNA"/>
</dbReference>
<gene>
    <name evidence="2" type="ORF">DL240_08130</name>
</gene>
<dbReference type="AlphaFoldDB" id="A0A328C850"/>
<evidence type="ECO:0008006" key="4">
    <source>
        <dbReference type="Google" id="ProtNLM"/>
    </source>
</evidence>
<comment type="caution">
    <text evidence="2">The sequence shown here is derived from an EMBL/GenBank/DDBJ whole genome shotgun (WGS) entry which is preliminary data.</text>
</comment>
<evidence type="ECO:0000313" key="2">
    <source>
        <dbReference type="EMBL" id="RAL22850.1"/>
    </source>
</evidence>
<sequence>MSRYLSPLLALCALTGLTLTSAAPALAQSSLVLGGTAYSEEGELTGEQQISVQERDESFAYENADFLSARILYLRPFKEHFRIGGGIDFIGNYRANVLDEDGQPEDPIEVYEFGPLLEVMAHAEWNIGITERIDLGLGAQVGLVGLFPRGDLRAEIRELQDQDVNTFMLPRLGWSAAPQVLATYRFDERLALRADVGVQWQSIWIFNTEQNVNDVAFRKKWTAGTMRTRVGLALEVRL</sequence>
<keyword evidence="1" id="KW-0732">Signal</keyword>
<evidence type="ECO:0000313" key="3">
    <source>
        <dbReference type="Proteomes" id="UP000249169"/>
    </source>
</evidence>
<feature type="signal peptide" evidence="1">
    <location>
        <begin position="1"/>
        <end position="27"/>
    </location>
</feature>